<dbReference type="InterPro" id="IPR002018">
    <property type="entry name" value="CarbesteraseB"/>
</dbReference>
<reference evidence="6 7" key="1">
    <citation type="journal article" date="2024" name="BMC Genomics">
        <title>De novo assembly and annotation of Popillia japonica's genome with initial clues to its potential as an invasive pest.</title>
        <authorList>
            <person name="Cucini C."/>
            <person name="Boschi S."/>
            <person name="Funari R."/>
            <person name="Cardaioli E."/>
            <person name="Iannotti N."/>
            <person name="Marturano G."/>
            <person name="Paoli F."/>
            <person name="Bruttini M."/>
            <person name="Carapelli A."/>
            <person name="Frati F."/>
            <person name="Nardi F."/>
        </authorList>
    </citation>
    <scope>NUCLEOTIDE SEQUENCE [LARGE SCALE GENOMIC DNA]</scope>
    <source>
        <strain evidence="6">DMR45628</strain>
    </source>
</reference>
<dbReference type="Gene3D" id="3.40.50.1820">
    <property type="entry name" value="alpha/beta hydrolase"/>
    <property type="match status" value="1"/>
</dbReference>
<evidence type="ECO:0000313" key="6">
    <source>
        <dbReference type="EMBL" id="KAK9758579.1"/>
    </source>
</evidence>
<feature type="domain" description="Carboxylesterase type B" evidence="5">
    <location>
        <begin position="22"/>
        <end position="556"/>
    </location>
</feature>
<protein>
    <submittedName>
        <fullName evidence="6">Carboxylesterase family</fullName>
    </submittedName>
</protein>
<evidence type="ECO:0000256" key="2">
    <source>
        <dbReference type="ARBA" id="ARBA00022729"/>
    </source>
</evidence>
<name>A0AAW1NII5_POPJA</name>
<dbReference type="AlphaFoldDB" id="A0AAW1NII5"/>
<gene>
    <name evidence="6" type="ORF">QE152_g457</name>
</gene>
<dbReference type="SUPFAM" id="SSF53474">
    <property type="entry name" value="alpha/beta-Hydrolases"/>
    <property type="match status" value="1"/>
</dbReference>
<keyword evidence="3" id="KW-0325">Glycoprotein</keyword>
<evidence type="ECO:0000256" key="1">
    <source>
        <dbReference type="ARBA" id="ARBA00005964"/>
    </source>
</evidence>
<dbReference type="PANTHER" id="PTHR43903">
    <property type="entry name" value="NEUROLIGIN"/>
    <property type="match status" value="1"/>
</dbReference>
<comment type="caution">
    <text evidence="6">The sequence shown here is derived from an EMBL/GenBank/DDBJ whole genome shotgun (WGS) entry which is preliminary data.</text>
</comment>
<organism evidence="6 7">
    <name type="scientific">Popillia japonica</name>
    <name type="common">Japanese beetle</name>
    <dbReference type="NCBI Taxonomy" id="7064"/>
    <lineage>
        <taxon>Eukaryota</taxon>
        <taxon>Metazoa</taxon>
        <taxon>Ecdysozoa</taxon>
        <taxon>Arthropoda</taxon>
        <taxon>Hexapoda</taxon>
        <taxon>Insecta</taxon>
        <taxon>Pterygota</taxon>
        <taxon>Neoptera</taxon>
        <taxon>Endopterygota</taxon>
        <taxon>Coleoptera</taxon>
        <taxon>Polyphaga</taxon>
        <taxon>Scarabaeiformia</taxon>
        <taxon>Scarabaeidae</taxon>
        <taxon>Rutelinae</taxon>
        <taxon>Popillia</taxon>
    </lineage>
</organism>
<sequence>MFRNFNLQLLFVIYASLAQDPLTVMIPQGLLQGKEISLIRTQRIYGFLGIPYAKPPLRELRFAPPKTEDLPAWNGIRNATDFAKPCLQAEKYKSEDMAFMSLITEGPIDSDEDCLYLNVFVPYGTPPSEGFTVIVWIHPGNFTSGDPKVWNPYTLVHRQRIIFVTIAYRLNIMGFFTSLDEEARGNYGLLDQQAAITWVKNNIQNFGGNPNNICLMGYGAGATSIGLHMINSGSKGLFSKAIVMSGGIFNQNALRTNNAAYEDFLDDLIKYFGCSRTPSSLMMRCLRRVEGKKIVQYTLDFGWKPLIESVDFYNSSHTPFIKEPLKNYFSRGTFEKIPLLTGYTNMEHVLQLTEIIEQDLSINATDEYLLNLLPELANWDLLPINETNNCSYNLNHITESIMFCYRPSLPLQETDVLRKLVIDFATEKDVAASTFLHASYMSEANQETYMYRFDMKPSTQIVVEKLPSWASVPHLFDLIYVWGVPYWVSSPARQEWDVRDKRTSDIVMLFWTNFAKYSNPAENFPYPIRWDRFTPENPGVLIIDRTFNMSDHTRLNYKAFEFWNDYYPKVVEIATECCNGADSIKLRINLMILFMYYLMYF</sequence>
<feature type="signal peptide" evidence="4">
    <location>
        <begin position="1"/>
        <end position="18"/>
    </location>
</feature>
<accession>A0AAW1NII5</accession>
<dbReference type="Pfam" id="PF00135">
    <property type="entry name" value="COesterase"/>
    <property type="match status" value="1"/>
</dbReference>
<comment type="similarity">
    <text evidence="1">Belongs to the type-B carboxylesterase/lipase family.</text>
</comment>
<evidence type="ECO:0000313" key="7">
    <source>
        <dbReference type="Proteomes" id="UP001458880"/>
    </source>
</evidence>
<dbReference type="EMBL" id="JASPKY010000003">
    <property type="protein sequence ID" value="KAK9758579.1"/>
    <property type="molecule type" value="Genomic_DNA"/>
</dbReference>
<dbReference type="InterPro" id="IPR051093">
    <property type="entry name" value="Neuroligin/BSAL"/>
</dbReference>
<keyword evidence="7" id="KW-1185">Reference proteome</keyword>
<evidence type="ECO:0000256" key="3">
    <source>
        <dbReference type="ARBA" id="ARBA00023180"/>
    </source>
</evidence>
<evidence type="ECO:0000256" key="4">
    <source>
        <dbReference type="SAM" id="SignalP"/>
    </source>
</evidence>
<dbReference type="Proteomes" id="UP001458880">
    <property type="component" value="Unassembled WGS sequence"/>
</dbReference>
<keyword evidence="2 4" id="KW-0732">Signal</keyword>
<dbReference type="InterPro" id="IPR029058">
    <property type="entry name" value="AB_hydrolase_fold"/>
</dbReference>
<dbReference type="PROSITE" id="PS00941">
    <property type="entry name" value="CARBOXYLESTERASE_B_2"/>
    <property type="match status" value="1"/>
</dbReference>
<feature type="chain" id="PRO_5043553490" evidence="4">
    <location>
        <begin position="19"/>
        <end position="601"/>
    </location>
</feature>
<dbReference type="InterPro" id="IPR019819">
    <property type="entry name" value="Carboxylesterase_B_CS"/>
</dbReference>
<proteinExistence type="inferred from homology"/>
<evidence type="ECO:0000259" key="5">
    <source>
        <dbReference type="Pfam" id="PF00135"/>
    </source>
</evidence>